<keyword evidence="3 4" id="KW-0687">Ribonucleoprotein</keyword>
<dbReference type="Pfam" id="PF00276">
    <property type="entry name" value="Ribosomal_L23"/>
    <property type="match status" value="1"/>
</dbReference>
<dbReference type="InterPro" id="IPR012678">
    <property type="entry name" value="Ribosomal_uL23/eL15/eS24_sf"/>
</dbReference>
<evidence type="ECO:0000256" key="4">
    <source>
        <dbReference type="HAMAP-Rule" id="MF_01369"/>
    </source>
</evidence>
<dbReference type="EMBL" id="MFJG01000008">
    <property type="protein sequence ID" value="OGG07311.1"/>
    <property type="molecule type" value="Genomic_DNA"/>
</dbReference>
<keyword evidence="4" id="KW-0699">rRNA-binding</keyword>
<comment type="function">
    <text evidence="4">One of the early assembly proteins it binds 23S rRNA. One of the proteins that surrounds the polypeptide exit tunnel on the outside of the ribosome. Forms the main docking site for trigger factor binding to the ribosome.</text>
</comment>
<dbReference type="InterPro" id="IPR012677">
    <property type="entry name" value="Nucleotide-bd_a/b_plait_sf"/>
</dbReference>
<keyword evidence="4" id="KW-0694">RNA-binding</keyword>
<sequence>MNILIKPIITEKAMRDAAVGRFTFMVQKMATKYMIAQETATMFKVHPVSVKTTIVKGRRVRVGKRRQEREAAAWKKAVIELKNGEKIGLFDIQGGEAHA</sequence>
<gene>
    <name evidence="4" type="primary">rplW</name>
    <name evidence="5" type="ORF">A2872_03785</name>
</gene>
<evidence type="ECO:0000313" key="5">
    <source>
        <dbReference type="EMBL" id="OGG07311.1"/>
    </source>
</evidence>
<proteinExistence type="inferred from homology"/>
<evidence type="ECO:0000313" key="6">
    <source>
        <dbReference type="Proteomes" id="UP000178681"/>
    </source>
</evidence>
<name>A0A1F5Z4E4_9BACT</name>
<dbReference type="GO" id="GO:0005840">
    <property type="term" value="C:ribosome"/>
    <property type="evidence" value="ECO:0007669"/>
    <property type="project" value="UniProtKB-KW"/>
</dbReference>
<evidence type="ECO:0000256" key="2">
    <source>
        <dbReference type="ARBA" id="ARBA00022980"/>
    </source>
</evidence>
<dbReference type="SUPFAM" id="SSF54189">
    <property type="entry name" value="Ribosomal proteins S24e, L23 and L15e"/>
    <property type="match status" value="1"/>
</dbReference>
<reference evidence="5 6" key="1">
    <citation type="journal article" date="2016" name="Nat. Commun.">
        <title>Thousands of microbial genomes shed light on interconnected biogeochemical processes in an aquifer system.</title>
        <authorList>
            <person name="Anantharaman K."/>
            <person name="Brown C.T."/>
            <person name="Hug L.A."/>
            <person name="Sharon I."/>
            <person name="Castelle C.J."/>
            <person name="Probst A.J."/>
            <person name="Thomas B.C."/>
            <person name="Singh A."/>
            <person name="Wilkins M.J."/>
            <person name="Karaoz U."/>
            <person name="Brodie E.L."/>
            <person name="Williams K.H."/>
            <person name="Hubbard S.S."/>
            <person name="Banfield J.F."/>
        </authorList>
    </citation>
    <scope>NUCLEOTIDE SEQUENCE [LARGE SCALE GENOMIC DNA]</scope>
</reference>
<dbReference type="GO" id="GO:1990904">
    <property type="term" value="C:ribonucleoprotein complex"/>
    <property type="evidence" value="ECO:0007669"/>
    <property type="project" value="UniProtKB-KW"/>
</dbReference>
<dbReference type="InterPro" id="IPR013025">
    <property type="entry name" value="Ribosomal_uL23-like"/>
</dbReference>
<dbReference type="AlphaFoldDB" id="A0A1F5Z4E4"/>
<comment type="subunit">
    <text evidence="4">Part of the 50S ribosomal subunit. Contacts protein L29, and trigger factor when it is bound to the ribosome.</text>
</comment>
<dbReference type="STRING" id="1798377.A2872_03785"/>
<accession>A0A1F5Z4E4</accession>
<dbReference type="GO" id="GO:0003735">
    <property type="term" value="F:structural constituent of ribosome"/>
    <property type="evidence" value="ECO:0007669"/>
    <property type="project" value="InterPro"/>
</dbReference>
<evidence type="ECO:0000256" key="3">
    <source>
        <dbReference type="ARBA" id="ARBA00023274"/>
    </source>
</evidence>
<comment type="caution">
    <text evidence="5">The sequence shown here is derived from an EMBL/GenBank/DDBJ whole genome shotgun (WGS) entry which is preliminary data.</text>
</comment>
<dbReference type="Gene3D" id="3.30.70.330">
    <property type="match status" value="1"/>
</dbReference>
<dbReference type="Proteomes" id="UP000178681">
    <property type="component" value="Unassembled WGS sequence"/>
</dbReference>
<evidence type="ECO:0000256" key="1">
    <source>
        <dbReference type="ARBA" id="ARBA00006700"/>
    </source>
</evidence>
<protein>
    <recommendedName>
        <fullName evidence="4">Large ribosomal subunit protein uL23</fullName>
    </recommendedName>
</protein>
<dbReference type="GO" id="GO:0006412">
    <property type="term" value="P:translation"/>
    <property type="evidence" value="ECO:0007669"/>
    <property type="project" value="UniProtKB-UniRule"/>
</dbReference>
<comment type="similarity">
    <text evidence="1 4">Belongs to the universal ribosomal protein uL23 family.</text>
</comment>
<dbReference type="HAMAP" id="MF_01369_B">
    <property type="entry name" value="Ribosomal_uL23_B"/>
    <property type="match status" value="1"/>
</dbReference>
<keyword evidence="2 4" id="KW-0689">Ribosomal protein</keyword>
<organism evidence="5 6">
    <name type="scientific">Candidatus Gottesmanbacteria bacterium RIFCSPHIGHO2_01_FULL_42_12</name>
    <dbReference type="NCBI Taxonomy" id="1798377"/>
    <lineage>
        <taxon>Bacteria</taxon>
        <taxon>Candidatus Gottesmaniibacteriota</taxon>
    </lineage>
</organism>
<dbReference type="GO" id="GO:0019843">
    <property type="term" value="F:rRNA binding"/>
    <property type="evidence" value="ECO:0007669"/>
    <property type="project" value="UniProtKB-UniRule"/>
</dbReference>